<gene>
    <name evidence="2" type="ORF">An02g08445</name>
</gene>
<feature type="compositionally biased region" description="Polar residues" evidence="1">
    <location>
        <begin position="26"/>
        <end position="35"/>
    </location>
</feature>
<evidence type="ECO:0000313" key="2">
    <source>
        <dbReference type="RefSeq" id="XP_059600045.1"/>
    </source>
</evidence>
<sequence length="69" mass="7785">MFNRNNYPSVPNPFGSRPSRGDGYTTPAQGQNPYPSRSGARVLQDTERHPSIREDRLKCLRGTPLERSP</sequence>
<protein>
    <submittedName>
        <fullName evidence="2">Uncharacterized protein</fullName>
    </submittedName>
</protein>
<proteinExistence type="predicted"/>
<reference evidence="2" key="1">
    <citation type="submission" date="2025-02" db="EMBL/GenBank/DDBJ databases">
        <authorList>
            <consortium name="NCBI Genome Project"/>
        </authorList>
    </citation>
    <scope>NUCLEOTIDE SEQUENCE</scope>
</reference>
<dbReference type="GeneID" id="84590393"/>
<dbReference type="KEGG" id="ang:An02g08445"/>
<organism evidence="2">
    <name type="scientific">Aspergillus niger</name>
    <dbReference type="NCBI Taxonomy" id="5061"/>
    <lineage>
        <taxon>Eukaryota</taxon>
        <taxon>Fungi</taxon>
        <taxon>Dikarya</taxon>
        <taxon>Ascomycota</taxon>
        <taxon>Pezizomycotina</taxon>
        <taxon>Eurotiomycetes</taxon>
        <taxon>Eurotiomycetidae</taxon>
        <taxon>Eurotiales</taxon>
        <taxon>Aspergillaceae</taxon>
        <taxon>Aspergillus</taxon>
        <taxon>Aspergillus subgen. Circumdati</taxon>
    </lineage>
</organism>
<dbReference type="RefSeq" id="XP_059600045.1">
    <property type="nucleotide sequence ID" value="XM_059746450.1"/>
</dbReference>
<feature type="compositionally biased region" description="Basic and acidic residues" evidence="1">
    <location>
        <begin position="44"/>
        <end position="58"/>
    </location>
</feature>
<reference evidence="2" key="2">
    <citation type="submission" date="2025-08" db="UniProtKB">
        <authorList>
            <consortium name="RefSeq"/>
        </authorList>
    </citation>
    <scope>IDENTIFICATION</scope>
</reference>
<name>A0AAJ8BPR6_ASPNG</name>
<evidence type="ECO:0000256" key="1">
    <source>
        <dbReference type="SAM" id="MobiDB-lite"/>
    </source>
</evidence>
<feature type="region of interest" description="Disordered" evidence="1">
    <location>
        <begin position="1"/>
        <end position="69"/>
    </location>
</feature>
<accession>A0AAJ8BPR6</accession>
<dbReference type="AlphaFoldDB" id="A0AAJ8BPR6"/>